<dbReference type="AlphaFoldDB" id="X0Z986"/>
<protein>
    <recommendedName>
        <fullName evidence="1">4Fe-4S ferredoxin-type domain-containing protein</fullName>
    </recommendedName>
</protein>
<evidence type="ECO:0000313" key="2">
    <source>
        <dbReference type="EMBL" id="GAG65809.1"/>
    </source>
</evidence>
<name>X0Z986_9ZZZZ</name>
<dbReference type="EMBL" id="BART01000147">
    <property type="protein sequence ID" value="GAG65809.1"/>
    <property type="molecule type" value="Genomic_DNA"/>
</dbReference>
<dbReference type="InterPro" id="IPR017896">
    <property type="entry name" value="4Fe4S_Fe-S-bd"/>
</dbReference>
<dbReference type="Pfam" id="PF25160">
    <property type="entry name" value="LdpA_Fe-S-bd"/>
    <property type="match status" value="1"/>
</dbReference>
<organism evidence="2">
    <name type="scientific">marine sediment metagenome</name>
    <dbReference type="NCBI Taxonomy" id="412755"/>
    <lineage>
        <taxon>unclassified sequences</taxon>
        <taxon>metagenomes</taxon>
        <taxon>ecological metagenomes</taxon>
    </lineage>
</organism>
<dbReference type="InterPro" id="IPR057431">
    <property type="entry name" value="LdpA_Fe-S-bd"/>
</dbReference>
<sequence>MKSNKNISLQLAERFEVGFSKTFPKILEILMSKEEIKMVLALPGTPKEIARRLNENENKVAEKLRDLYMRGIIIIEEKTPEGAKYNITKAGIFMDFILFDPRYDKYGEEFLDLWKDFYKETQLVPAQEENIPSDFRVLPLEETIKNTRILPYEQTSQIIKSAEKIAVQLCACRKRERNCDAPLETCISLNQLADYVLKRKMGRELTKEKALKLLKNCEKIGLIHQTSNDDHPDVICNCCPCCCAFLRSVIYYRNKASVVKSRFRPKVNPSKCRDCLKCTRVCYFSATINKEGRRAFIEENCYGCGLCAATCPNNAIEMVEVFPKEHIPPGNGWCPTLVLDE</sequence>
<dbReference type="Gene3D" id="3.30.70.20">
    <property type="match status" value="1"/>
</dbReference>
<dbReference type="PROSITE" id="PS00198">
    <property type="entry name" value="4FE4S_FER_1"/>
    <property type="match status" value="1"/>
</dbReference>
<reference evidence="2" key="1">
    <citation type="journal article" date="2014" name="Front. Microbiol.">
        <title>High frequency of phylogenetically diverse reductive dehalogenase-homologous genes in deep subseafloor sedimentary metagenomes.</title>
        <authorList>
            <person name="Kawai M."/>
            <person name="Futagami T."/>
            <person name="Toyoda A."/>
            <person name="Takaki Y."/>
            <person name="Nishi S."/>
            <person name="Hori S."/>
            <person name="Arai W."/>
            <person name="Tsubouchi T."/>
            <person name="Morono Y."/>
            <person name="Uchiyama I."/>
            <person name="Ito T."/>
            <person name="Fujiyama A."/>
            <person name="Inagaki F."/>
            <person name="Takami H."/>
        </authorList>
    </citation>
    <scope>NUCLEOTIDE SEQUENCE</scope>
    <source>
        <strain evidence="2">Expedition CK06-06</strain>
    </source>
</reference>
<feature type="domain" description="4Fe-4S ferredoxin-type" evidence="1">
    <location>
        <begin position="292"/>
        <end position="321"/>
    </location>
</feature>
<gene>
    <name evidence="2" type="ORF">S01H4_00915</name>
</gene>
<accession>X0Z986</accession>
<feature type="domain" description="4Fe-4S ferredoxin-type" evidence="1">
    <location>
        <begin position="263"/>
        <end position="291"/>
    </location>
</feature>
<dbReference type="InterPro" id="IPR017900">
    <property type="entry name" value="4Fe4S_Fe_S_CS"/>
</dbReference>
<evidence type="ECO:0000259" key="1">
    <source>
        <dbReference type="PROSITE" id="PS51379"/>
    </source>
</evidence>
<dbReference type="SUPFAM" id="SSF54862">
    <property type="entry name" value="4Fe-4S ferredoxins"/>
    <property type="match status" value="1"/>
</dbReference>
<proteinExistence type="predicted"/>
<dbReference type="PROSITE" id="PS51379">
    <property type="entry name" value="4FE4S_FER_2"/>
    <property type="match status" value="2"/>
</dbReference>
<comment type="caution">
    <text evidence="2">The sequence shown here is derived from an EMBL/GenBank/DDBJ whole genome shotgun (WGS) entry which is preliminary data.</text>
</comment>